<accession>A0A7C3Z204</accession>
<gene>
    <name evidence="2" type="ORF">ENX07_04740</name>
</gene>
<dbReference type="AlphaFoldDB" id="A0A7C3Z204"/>
<keyword evidence="1" id="KW-1133">Transmembrane helix</keyword>
<organism evidence="2">
    <name type="scientific">candidate division WOR-3 bacterium</name>
    <dbReference type="NCBI Taxonomy" id="2052148"/>
    <lineage>
        <taxon>Bacteria</taxon>
        <taxon>Bacteria division WOR-3</taxon>
    </lineage>
</organism>
<evidence type="ECO:0000256" key="1">
    <source>
        <dbReference type="SAM" id="Phobius"/>
    </source>
</evidence>
<comment type="caution">
    <text evidence="2">The sequence shown here is derived from an EMBL/GenBank/DDBJ whole genome shotgun (WGS) entry which is preliminary data.</text>
</comment>
<evidence type="ECO:0000313" key="2">
    <source>
        <dbReference type="EMBL" id="HGE99360.1"/>
    </source>
</evidence>
<proteinExistence type="predicted"/>
<keyword evidence="1" id="KW-0472">Membrane</keyword>
<protein>
    <submittedName>
        <fullName evidence="2">Uncharacterized protein</fullName>
    </submittedName>
</protein>
<keyword evidence="1" id="KW-0812">Transmembrane</keyword>
<dbReference type="EMBL" id="DTMQ01000032">
    <property type="protein sequence ID" value="HGE99360.1"/>
    <property type="molecule type" value="Genomic_DNA"/>
</dbReference>
<sequence length="310" mass="35259">MAGLNNREKRRDYFLLGLLIISQGMALFLNADLDIRYQTDFKDGKFLLRGLGLSLRQIFSDRMGDRLILFTFVDGDSNLKKIHLDQGYLLYKGPLGRWQIGAGRYRLPFGLLPIYSTKRLLLNGLSEAVIGTDVDNGVIFSGRIASFDYSISITQGAGMEWTKKIRPLLTTRLGLQSVEFENFQVGLSGLLGRMIMEDTTHHLSLLGFDLSKYFGPGVLRSELLLGKKEERVIYGNFLIFDYALLPHTDLSLGLRYQNLPEELEIIGGLTYNLPISFFTLQLRIGQRFNLIRGGEDELTVQVYNYFARNF</sequence>
<feature type="transmembrane region" description="Helical" evidence="1">
    <location>
        <begin position="12"/>
        <end position="31"/>
    </location>
</feature>
<dbReference type="SUPFAM" id="SSF56935">
    <property type="entry name" value="Porins"/>
    <property type="match status" value="1"/>
</dbReference>
<name>A0A7C3Z204_UNCW3</name>
<reference evidence="2" key="1">
    <citation type="journal article" date="2020" name="mSystems">
        <title>Genome- and Community-Level Interaction Insights into Carbon Utilization and Element Cycling Functions of Hydrothermarchaeota in Hydrothermal Sediment.</title>
        <authorList>
            <person name="Zhou Z."/>
            <person name="Liu Y."/>
            <person name="Xu W."/>
            <person name="Pan J."/>
            <person name="Luo Z.H."/>
            <person name="Li M."/>
        </authorList>
    </citation>
    <scope>NUCLEOTIDE SEQUENCE [LARGE SCALE GENOMIC DNA]</scope>
    <source>
        <strain evidence="2">SpSt-906</strain>
    </source>
</reference>